<comment type="caution">
    <text evidence="2">The sequence shown here is derived from an EMBL/GenBank/DDBJ whole genome shotgun (WGS) entry which is preliminary data.</text>
</comment>
<dbReference type="PANTHER" id="PTHR34682">
    <property type="entry name" value="AT HOOK MOTIF-CONTAINING PROTEIN"/>
    <property type="match status" value="1"/>
</dbReference>
<evidence type="ECO:0000256" key="1">
    <source>
        <dbReference type="SAM" id="MobiDB-lite"/>
    </source>
</evidence>
<evidence type="ECO:0000313" key="3">
    <source>
        <dbReference type="Proteomes" id="UP000737018"/>
    </source>
</evidence>
<keyword evidence="3" id="KW-1185">Reference proteome</keyword>
<gene>
    <name evidence="2" type="ORF">CMV_021234</name>
</gene>
<evidence type="ECO:0008006" key="4">
    <source>
        <dbReference type="Google" id="ProtNLM"/>
    </source>
</evidence>
<protein>
    <recommendedName>
        <fullName evidence="4">AT hook motif-containing protein</fullName>
    </recommendedName>
</protein>
<feature type="compositionally biased region" description="Polar residues" evidence="1">
    <location>
        <begin position="131"/>
        <end position="150"/>
    </location>
</feature>
<dbReference type="PANTHER" id="PTHR34682:SF3">
    <property type="entry name" value="AT HOOK MOTIF-CONTAINING PROTEIN"/>
    <property type="match status" value="1"/>
</dbReference>
<dbReference type="Proteomes" id="UP000737018">
    <property type="component" value="Unassembled WGS sequence"/>
</dbReference>
<sequence length="419" mass="44671">MNQQSQSTSSLSPADIPMKRKRGRPRKDESLLSSKKKPTTPEPDSIKKNKESASTSGGGVNDVMVGQMVTGVIEGSFDAGYLLNVKLGDTDTLLRGVVFLPGRFTPISAANDVAPHVKMYNRKDIPIPVFNPQTPVFKSSTPSGQSSKQPTRPKIHQHELSDQVLSSERQTAIPDALGNQSASVVVPLVANLPKNNAGLSLEGNEVQQQTLEPGLESQSTSIVAQLDHDKVVGCDDVLQQSEASTQIKGPKVDAAATKDSKAKSASEPVVDTVPGVEIVSQKPQIQHQAMSLDPKPSELVHDEVKNSNLEINQTPVFAEPKPLPSELVNRPVDDSMEDQASLKKDTAQNSQLELAIETSSGTDTALLNGRPASDPVDVTELVSLSTPRTSEPAVVFDGEVTPELKLAPDGSILPGMIEP</sequence>
<dbReference type="InterPro" id="IPR045881">
    <property type="entry name" value="MNM1-like"/>
</dbReference>
<dbReference type="OrthoDB" id="1919336at2759"/>
<dbReference type="EMBL" id="JRKL02004135">
    <property type="protein sequence ID" value="KAF3953304.1"/>
    <property type="molecule type" value="Genomic_DNA"/>
</dbReference>
<name>A0A8J4QUQ9_9ROSI</name>
<accession>A0A8J4QUQ9</accession>
<dbReference type="AlphaFoldDB" id="A0A8J4QUQ9"/>
<organism evidence="2 3">
    <name type="scientific">Castanea mollissima</name>
    <name type="common">Chinese chestnut</name>
    <dbReference type="NCBI Taxonomy" id="60419"/>
    <lineage>
        <taxon>Eukaryota</taxon>
        <taxon>Viridiplantae</taxon>
        <taxon>Streptophyta</taxon>
        <taxon>Embryophyta</taxon>
        <taxon>Tracheophyta</taxon>
        <taxon>Spermatophyta</taxon>
        <taxon>Magnoliopsida</taxon>
        <taxon>eudicotyledons</taxon>
        <taxon>Gunneridae</taxon>
        <taxon>Pentapetalae</taxon>
        <taxon>rosids</taxon>
        <taxon>fabids</taxon>
        <taxon>Fagales</taxon>
        <taxon>Fagaceae</taxon>
        <taxon>Castanea</taxon>
    </lineage>
</organism>
<feature type="region of interest" description="Disordered" evidence="1">
    <location>
        <begin position="245"/>
        <end position="268"/>
    </location>
</feature>
<feature type="compositionally biased region" description="Polar residues" evidence="1">
    <location>
        <begin position="1"/>
        <end position="12"/>
    </location>
</feature>
<feature type="region of interest" description="Disordered" evidence="1">
    <location>
        <begin position="131"/>
        <end position="156"/>
    </location>
</feature>
<evidence type="ECO:0000313" key="2">
    <source>
        <dbReference type="EMBL" id="KAF3953304.1"/>
    </source>
</evidence>
<proteinExistence type="predicted"/>
<reference evidence="2" key="1">
    <citation type="submission" date="2020-03" db="EMBL/GenBank/DDBJ databases">
        <title>Castanea mollissima Vanexum genome sequencing.</title>
        <authorList>
            <person name="Staton M."/>
        </authorList>
    </citation>
    <scope>NUCLEOTIDE SEQUENCE</scope>
    <source>
        <tissue evidence="2">Leaf</tissue>
    </source>
</reference>
<feature type="region of interest" description="Disordered" evidence="1">
    <location>
        <begin position="1"/>
        <end position="62"/>
    </location>
</feature>